<dbReference type="Gene3D" id="3.20.20.80">
    <property type="entry name" value="Glycosidases"/>
    <property type="match status" value="1"/>
</dbReference>
<gene>
    <name evidence="7" type="ORF">OSTQU699_LOCUS4437</name>
</gene>
<dbReference type="InterPro" id="IPR051887">
    <property type="entry name" value="GH18_Domain-Containing"/>
</dbReference>
<keyword evidence="1 3" id="KW-0378">Hydrolase</keyword>
<dbReference type="InterPro" id="IPR001579">
    <property type="entry name" value="Glyco_hydro_18_chit_AS"/>
</dbReference>
<dbReference type="EMBL" id="CAJHUC010000950">
    <property type="protein sequence ID" value="CAD7699078.1"/>
    <property type="molecule type" value="Genomic_DNA"/>
</dbReference>
<accession>A0A8S1IVI9</accession>
<dbReference type="GO" id="GO:0008061">
    <property type="term" value="F:chitin binding"/>
    <property type="evidence" value="ECO:0007669"/>
    <property type="project" value="InterPro"/>
</dbReference>
<dbReference type="InterPro" id="IPR001223">
    <property type="entry name" value="Glyco_hydro18_cat"/>
</dbReference>
<dbReference type="PROSITE" id="PS01095">
    <property type="entry name" value="GH18_1"/>
    <property type="match status" value="1"/>
</dbReference>
<dbReference type="PANTHER" id="PTHR46290:SF1">
    <property type="entry name" value="DI-N-ACETYLCHITOBIASE"/>
    <property type="match status" value="1"/>
</dbReference>
<evidence type="ECO:0000256" key="2">
    <source>
        <dbReference type="ARBA" id="ARBA00023295"/>
    </source>
</evidence>
<dbReference type="Pfam" id="PF00704">
    <property type="entry name" value="Glyco_hydro_18"/>
    <property type="match status" value="1"/>
</dbReference>
<proteinExistence type="inferred from homology"/>
<feature type="chain" id="PRO_5035829992" description="GH18 domain-containing protein" evidence="5">
    <location>
        <begin position="24"/>
        <end position="400"/>
    </location>
</feature>
<dbReference type="InterPro" id="IPR017853">
    <property type="entry name" value="GH"/>
</dbReference>
<evidence type="ECO:0000256" key="4">
    <source>
        <dbReference type="RuleBase" id="RU004453"/>
    </source>
</evidence>
<evidence type="ECO:0000259" key="6">
    <source>
        <dbReference type="PROSITE" id="PS51910"/>
    </source>
</evidence>
<dbReference type="InterPro" id="IPR029070">
    <property type="entry name" value="Chitinase_insertion_sf"/>
</dbReference>
<dbReference type="SUPFAM" id="SSF51445">
    <property type="entry name" value="(Trans)glycosidases"/>
    <property type="match status" value="1"/>
</dbReference>
<evidence type="ECO:0000313" key="8">
    <source>
        <dbReference type="Proteomes" id="UP000708148"/>
    </source>
</evidence>
<name>A0A8S1IVI9_9CHLO</name>
<evidence type="ECO:0000256" key="1">
    <source>
        <dbReference type="ARBA" id="ARBA00022801"/>
    </source>
</evidence>
<dbReference type="Proteomes" id="UP000708148">
    <property type="component" value="Unassembled WGS sequence"/>
</dbReference>
<dbReference type="InterPro" id="IPR011583">
    <property type="entry name" value="Chitinase_II/V-like_cat"/>
</dbReference>
<keyword evidence="8" id="KW-1185">Reference proteome</keyword>
<dbReference type="AlphaFoldDB" id="A0A8S1IVI9"/>
<dbReference type="GO" id="GO:0009313">
    <property type="term" value="P:oligosaccharide catabolic process"/>
    <property type="evidence" value="ECO:0007669"/>
    <property type="project" value="TreeGrafter"/>
</dbReference>
<evidence type="ECO:0000256" key="5">
    <source>
        <dbReference type="SAM" id="SignalP"/>
    </source>
</evidence>
<dbReference type="PROSITE" id="PS51910">
    <property type="entry name" value="GH18_2"/>
    <property type="match status" value="1"/>
</dbReference>
<sequence>MPPPVSPVSLLLILAAMPLAVGATKCPCETEDLCAPVVARRAKEVWGFDGSNDTYPFVDWSQLSMVLWNRHPEVMCAAHAHGARVVDAARLTSVPDWEEMLLDKTARDTWLLGLLTDAVENHLDGINFDLEVPMRAGSALCDAYTAAVSRAADLFHKAIPGSLVSVDVAWSPYNVDGRSYDYVNLAEAADLLFVMSYDLQGQVWGRCIAQANSPIEQVERGLYEFLHMGIPASKLVLGVPWYGYDYPCVTAMDGRGAELDTDFCPIDHLSYFNCSCSDLAGAQTKYKDIMAIYDTNRTTDIRWEPYLKAPYFNYRDGAGGVHQLWFDNPDSLTLKYRLAAELGLRGVGFWAMDMLDYGSDDEAVRQQTDAMWQALKAFTQAGGPPGVPSDGDCEADWAAT</sequence>
<dbReference type="SMART" id="SM00636">
    <property type="entry name" value="Glyco_18"/>
    <property type="match status" value="1"/>
</dbReference>
<dbReference type="GO" id="GO:0004553">
    <property type="term" value="F:hydrolase activity, hydrolyzing O-glycosyl compounds"/>
    <property type="evidence" value="ECO:0007669"/>
    <property type="project" value="InterPro"/>
</dbReference>
<reference evidence="7" key="1">
    <citation type="submission" date="2020-12" db="EMBL/GenBank/DDBJ databases">
        <authorList>
            <person name="Iha C."/>
        </authorList>
    </citation>
    <scope>NUCLEOTIDE SEQUENCE</scope>
</reference>
<keyword evidence="5" id="KW-0732">Signal</keyword>
<comment type="caution">
    <text evidence="7">The sequence shown here is derived from an EMBL/GenBank/DDBJ whole genome shotgun (WGS) entry which is preliminary data.</text>
</comment>
<evidence type="ECO:0000313" key="7">
    <source>
        <dbReference type="EMBL" id="CAD7699078.1"/>
    </source>
</evidence>
<dbReference type="Gene3D" id="3.10.50.10">
    <property type="match status" value="1"/>
</dbReference>
<feature type="signal peptide" evidence="5">
    <location>
        <begin position="1"/>
        <end position="23"/>
    </location>
</feature>
<feature type="domain" description="GH18" evidence="6">
    <location>
        <begin position="1"/>
        <end position="382"/>
    </location>
</feature>
<keyword evidence="2 3" id="KW-0326">Glycosidase</keyword>
<comment type="similarity">
    <text evidence="4">Belongs to the glycosyl hydrolase 18 family.</text>
</comment>
<dbReference type="PANTHER" id="PTHR46290">
    <property type="entry name" value="DI-N-ACETYLCHITOBIASE"/>
    <property type="match status" value="1"/>
</dbReference>
<protein>
    <recommendedName>
        <fullName evidence="6">GH18 domain-containing protein</fullName>
    </recommendedName>
</protein>
<dbReference type="GO" id="GO:0005615">
    <property type="term" value="C:extracellular space"/>
    <property type="evidence" value="ECO:0007669"/>
    <property type="project" value="TreeGrafter"/>
</dbReference>
<evidence type="ECO:0000256" key="3">
    <source>
        <dbReference type="RuleBase" id="RU000489"/>
    </source>
</evidence>
<organism evidence="7 8">
    <name type="scientific">Ostreobium quekettii</name>
    <dbReference type="NCBI Taxonomy" id="121088"/>
    <lineage>
        <taxon>Eukaryota</taxon>
        <taxon>Viridiplantae</taxon>
        <taxon>Chlorophyta</taxon>
        <taxon>core chlorophytes</taxon>
        <taxon>Ulvophyceae</taxon>
        <taxon>TCBD clade</taxon>
        <taxon>Bryopsidales</taxon>
        <taxon>Ostreobineae</taxon>
        <taxon>Ostreobiaceae</taxon>
        <taxon>Ostreobium</taxon>
    </lineage>
</organism>
<dbReference type="OrthoDB" id="73875at2759"/>